<dbReference type="eggNOG" id="COG3631">
    <property type="taxonomic scope" value="Bacteria"/>
</dbReference>
<proteinExistence type="predicted"/>
<dbReference type="InterPro" id="IPR032710">
    <property type="entry name" value="NTF2-like_dom_sf"/>
</dbReference>
<accession>B1WPR3</accession>
<evidence type="ECO:0000313" key="2">
    <source>
        <dbReference type="EMBL" id="ACB51633.1"/>
    </source>
</evidence>
<dbReference type="Gene3D" id="3.10.450.50">
    <property type="match status" value="1"/>
</dbReference>
<feature type="domain" description="SnoaL-like" evidence="1">
    <location>
        <begin position="14"/>
        <end position="116"/>
    </location>
</feature>
<protein>
    <submittedName>
        <fullName evidence="2">Probable ketosteroid isomerase</fullName>
    </submittedName>
</protein>
<keyword evidence="3" id="KW-1185">Reference proteome</keyword>
<dbReference type="HOGENOM" id="CLU_132549_2_0_3"/>
<keyword evidence="2" id="KW-0413">Isomerase</keyword>
<organism evidence="2 3">
    <name type="scientific">Crocosphaera subtropica (strain ATCC 51142 / BH68)</name>
    <name type="common">Cyanothece sp. (strain ATCC 51142)</name>
    <dbReference type="NCBI Taxonomy" id="43989"/>
    <lineage>
        <taxon>Bacteria</taxon>
        <taxon>Bacillati</taxon>
        <taxon>Cyanobacteriota</taxon>
        <taxon>Cyanophyceae</taxon>
        <taxon>Oscillatoriophycideae</taxon>
        <taxon>Chroococcales</taxon>
        <taxon>Aphanothecaceae</taxon>
        <taxon>Crocosphaera</taxon>
        <taxon>Crocosphaera subtropica</taxon>
    </lineage>
</organism>
<sequence length="130" mass="14786">MILKKNMSIETTISEYYNSLAAMNPQGWLDSLAEDAAIYDPVGKPALNPEKDSEKLFTILTKFYSKFEIERESLFIVNHEAAVKWKMTVISKNGKEANAEGITTFKLNEAGKITEVKAYWDENQLKSQLM</sequence>
<evidence type="ECO:0000259" key="1">
    <source>
        <dbReference type="Pfam" id="PF12680"/>
    </source>
</evidence>
<reference evidence="2 3" key="1">
    <citation type="journal article" date="2008" name="Proc. Natl. Acad. Sci. U.S.A.">
        <title>The genome of Cyanothece 51142, a unicellular diazotrophic cyanobacterium important in the marine nitrogen cycle.</title>
        <authorList>
            <person name="Welsh E.A."/>
            <person name="Liberton M."/>
            <person name="Stoeckel J."/>
            <person name="Loh T."/>
            <person name="Elvitigala T."/>
            <person name="Wang C."/>
            <person name="Wollam A."/>
            <person name="Fulton R.S."/>
            <person name="Clifton S.W."/>
            <person name="Jacobs J.M."/>
            <person name="Aurora R."/>
            <person name="Ghosh B.K."/>
            <person name="Sherman L.A."/>
            <person name="Smith R.D."/>
            <person name="Wilson R.K."/>
            <person name="Pakrasi H.B."/>
        </authorList>
    </citation>
    <scope>NUCLEOTIDE SEQUENCE [LARGE SCALE GENOMIC DNA]</scope>
    <source>
        <strain evidence="3">ATCC 51142 / BH68</strain>
    </source>
</reference>
<dbReference type="AlphaFoldDB" id="B1WPR3"/>
<name>B1WPR3_CROS5</name>
<dbReference type="GO" id="GO:0016853">
    <property type="term" value="F:isomerase activity"/>
    <property type="evidence" value="ECO:0007669"/>
    <property type="project" value="UniProtKB-KW"/>
</dbReference>
<dbReference type="KEGG" id="cyt:cce_2283"/>
<dbReference type="EMBL" id="CP000806">
    <property type="protein sequence ID" value="ACB51633.1"/>
    <property type="molecule type" value="Genomic_DNA"/>
</dbReference>
<dbReference type="SUPFAM" id="SSF54427">
    <property type="entry name" value="NTF2-like"/>
    <property type="match status" value="1"/>
</dbReference>
<dbReference type="STRING" id="43989.cce_2283"/>
<dbReference type="Proteomes" id="UP000001203">
    <property type="component" value="Chromosome circular"/>
</dbReference>
<evidence type="ECO:0000313" key="3">
    <source>
        <dbReference type="Proteomes" id="UP000001203"/>
    </source>
</evidence>
<dbReference type="Pfam" id="PF12680">
    <property type="entry name" value="SnoaL_2"/>
    <property type="match status" value="1"/>
</dbReference>
<gene>
    <name evidence="2" type="ordered locus">cce_2283</name>
</gene>
<dbReference type="InterPro" id="IPR037401">
    <property type="entry name" value="SnoaL-like"/>
</dbReference>